<accession>A0A7Y9LT90</accession>
<sequence length="69" mass="8086">MTIVIWVVTLVACVVAIFAAYLVVADFWSDRTPSHQDQMTRIKQEADATVHRLDASYRQALRDMRRHRR</sequence>
<evidence type="ECO:0000256" key="1">
    <source>
        <dbReference type="SAM" id="Phobius"/>
    </source>
</evidence>
<keyword evidence="1" id="KW-1133">Transmembrane helix</keyword>
<keyword evidence="1" id="KW-0472">Membrane</keyword>
<evidence type="ECO:0000313" key="3">
    <source>
        <dbReference type="Proteomes" id="UP000521748"/>
    </source>
</evidence>
<reference evidence="2 3" key="1">
    <citation type="submission" date="2020-07" db="EMBL/GenBank/DDBJ databases">
        <title>Sequencing the genomes of 1000 actinobacteria strains.</title>
        <authorList>
            <person name="Klenk H.-P."/>
        </authorList>
    </citation>
    <scope>NUCLEOTIDE SEQUENCE [LARGE SCALE GENOMIC DNA]</scope>
    <source>
        <strain evidence="2 3">DSM 102047</strain>
    </source>
</reference>
<feature type="transmembrane region" description="Helical" evidence="1">
    <location>
        <begin position="6"/>
        <end position="29"/>
    </location>
</feature>
<comment type="caution">
    <text evidence="2">The sequence shown here is derived from an EMBL/GenBank/DDBJ whole genome shotgun (WGS) entry which is preliminary data.</text>
</comment>
<evidence type="ECO:0000313" key="2">
    <source>
        <dbReference type="EMBL" id="NYE95162.1"/>
    </source>
</evidence>
<keyword evidence="3" id="KW-1185">Reference proteome</keyword>
<dbReference type="EMBL" id="JACBYQ010000001">
    <property type="protein sequence ID" value="NYE95162.1"/>
    <property type="molecule type" value="Genomic_DNA"/>
</dbReference>
<dbReference type="RefSeq" id="WP_179388840.1">
    <property type="nucleotide sequence ID" value="NZ_JACBYQ010000001.1"/>
</dbReference>
<gene>
    <name evidence="2" type="ORF">FHU41_001383</name>
</gene>
<dbReference type="Proteomes" id="UP000521748">
    <property type="component" value="Unassembled WGS sequence"/>
</dbReference>
<keyword evidence="1" id="KW-0812">Transmembrane</keyword>
<dbReference type="AlphaFoldDB" id="A0A7Y9LT90"/>
<organism evidence="2 3">
    <name type="scientific">Psychromicrobium silvestre</name>
    <dbReference type="NCBI Taxonomy" id="1645614"/>
    <lineage>
        <taxon>Bacteria</taxon>
        <taxon>Bacillati</taxon>
        <taxon>Actinomycetota</taxon>
        <taxon>Actinomycetes</taxon>
        <taxon>Micrococcales</taxon>
        <taxon>Micrococcaceae</taxon>
        <taxon>Psychromicrobium</taxon>
    </lineage>
</organism>
<name>A0A7Y9LT90_9MICC</name>
<protein>
    <submittedName>
        <fullName evidence="2">Putative membrane protein</fullName>
    </submittedName>
</protein>
<proteinExistence type="predicted"/>